<feature type="chain" id="PRO_5013176639" description="DUF4424 domain-containing protein" evidence="1">
    <location>
        <begin position="23"/>
        <end position="337"/>
    </location>
</feature>
<keyword evidence="4" id="KW-1185">Reference proteome</keyword>
<proteinExistence type="predicted"/>
<dbReference type="OrthoDB" id="7299818at2"/>
<dbReference type="Pfam" id="PF14415">
    <property type="entry name" value="DUF4424"/>
    <property type="match status" value="1"/>
</dbReference>
<keyword evidence="1" id="KW-0732">Signal</keyword>
<protein>
    <recommendedName>
        <fullName evidence="2">DUF4424 domain-containing protein</fullName>
    </recommendedName>
</protein>
<dbReference type="EMBL" id="FPKU01000001">
    <property type="protein sequence ID" value="SFZ82811.1"/>
    <property type="molecule type" value="Genomic_DNA"/>
</dbReference>
<feature type="domain" description="DUF4424" evidence="2">
    <location>
        <begin position="22"/>
        <end position="328"/>
    </location>
</feature>
<dbReference type="Gene3D" id="2.60.40.3680">
    <property type="match status" value="1"/>
</dbReference>
<dbReference type="RefSeq" id="WP_084603281.1">
    <property type="nucleotide sequence ID" value="NZ_FPKU01000001.1"/>
</dbReference>
<dbReference type="InterPro" id="IPR025538">
    <property type="entry name" value="DUF4424"/>
</dbReference>
<sequence>MKRALVGVWGLGLAALALPALGNDTAAELTTGGLVFVVNEDIRMVSEDLFISTEEIRVRYEFLNEGEADQRVLIAFPLPDIAADHWSPLALPGEDQDNLFGFITTVNGEPVETELHDYAFAAGVERSDLLRELGLPLMPNSDAARAATNALDEAEKLRLRGLGLLMSERFDAGQGWQEDFLPFWTYRATYTFEADFPVGEPVIIEHSYTPSVGGTAGVAFMAEPYEGYDPRADYMRKYCMDDAFIGAVERTMTPGEPWSAPFTESWISYILSTGANWNGPIGSFRLVIDKGAPENLVSFCGEGVEKIGPTTFEMRKTDFYPTEELHVLILNRLEPAQ</sequence>
<evidence type="ECO:0000313" key="3">
    <source>
        <dbReference type="EMBL" id="SFZ82811.1"/>
    </source>
</evidence>
<gene>
    <name evidence="3" type="ORF">SAMN02983003_1290</name>
</gene>
<feature type="signal peptide" evidence="1">
    <location>
        <begin position="1"/>
        <end position="22"/>
    </location>
</feature>
<dbReference type="STRING" id="665118.SAMN02983003_1290"/>
<evidence type="ECO:0000313" key="4">
    <source>
        <dbReference type="Proteomes" id="UP000183447"/>
    </source>
</evidence>
<reference evidence="3 4" key="1">
    <citation type="submission" date="2016-11" db="EMBL/GenBank/DDBJ databases">
        <authorList>
            <person name="Jaros S."/>
            <person name="Januszkiewicz K."/>
            <person name="Wedrychowicz H."/>
        </authorList>
    </citation>
    <scope>NUCLEOTIDE SEQUENCE [LARGE SCALE GENOMIC DNA]</scope>
    <source>
        <strain evidence="3 4">ATCC 23634</strain>
    </source>
</reference>
<dbReference type="AlphaFoldDB" id="A0A1K2HVN6"/>
<name>A0A1K2HVN6_9HYPH</name>
<organism evidence="3 4">
    <name type="scientific">Devosia enhydra</name>
    <dbReference type="NCBI Taxonomy" id="665118"/>
    <lineage>
        <taxon>Bacteria</taxon>
        <taxon>Pseudomonadati</taxon>
        <taxon>Pseudomonadota</taxon>
        <taxon>Alphaproteobacteria</taxon>
        <taxon>Hyphomicrobiales</taxon>
        <taxon>Devosiaceae</taxon>
        <taxon>Devosia</taxon>
    </lineage>
</organism>
<accession>A0A1K2HVN6</accession>
<evidence type="ECO:0000256" key="1">
    <source>
        <dbReference type="SAM" id="SignalP"/>
    </source>
</evidence>
<evidence type="ECO:0000259" key="2">
    <source>
        <dbReference type="Pfam" id="PF14415"/>
    </source>
</evidence>
<dbReference type="Proteomes" id="UP000183447">
    <property type="component" value="Unassembled WGS sequence"/>
</dbReference>